<evidence type="ECO:0000313" key="3">
    <source>
        <dbReference type="Proteomes" id="UP000681722"/>
    </source>
</evidence>
<dbReference type="InterPro" id="IPR058912">
    <property type="entry name" value="HTH_animal"/>
</dbReference>
<dbReference type="Pfam" id="PF26215">
    <property type="entry name" value="HTH_animal"/>
    <property type="match status" value="1"/>
</dbReference>
<reference evidence="2" key="1">
    <citation type="submission" date="2021-02" db="EMBL/GenBank/DDBJ databases">
        <authorList>
            <person name="Nowell W R."/>
        </authorList>
    </citation>
    <scope>NUCLEOTIDE SEQUENCE</scope>
</reference>
<dbReference type="PANTHER" id="PTHR21301">
    <property type="entry name" value="REVERSE TRANSCRIPTASE"/>
    <property type="match status" value="1"/>
</dbReference>
<accession>A0A8S2XAD8</accession>
<dbReference type="SUPFAM" id="SSF160800">
    <property type="entry name" value="Lp2179-like"/>
    <property type="match status" value="1"/>
</dbReference>
<dbReference type="Proteomes" id="UP000681722">
    <property type="component" value="Unassembled WGS sequence"/>
</dbReference>
<dbReference type="OrthoDB" id="5973140at2759"/>
<feature type="domain" description="Helix-turn-helix" evidence="1">
    <location>
        <begin position="101"/>
        <end position="159"/>
    </location>
</feature>
<protein>
    <recommendedName>
        <fullName evidence="1">Helix-turn-helix domain-containing protein</fullName>
    </recommendedName>
</protein>
<gene>
    <name evidence="2" type="ORF">SRO942_LOCUS44159</name>
</gene>
<evidence type="ECO:0000259" key="1">
    <source>
        <dbReference type="Pfam" id="PF26215"/>
    </source>
</evidence>
<sequence length="262" mass="31164">MGSSLTLSLANIYMKYWEKDLVEYQQSQNELYFRFIDDSFLTSNDTEEDFKKNLDRYNLNNPAIELTYTISKHVNYLDIDIRNNNGTLETGVYHKPSHELYFLPYSSRHPLHIKQNIPHISFIRAFRYSSSLSIFNEERTHIEISLLLNAYPLEFIKQQYSKILATYNINQIDSNNFNIIQQKLLENTRRSNNKNTDYSNKIFFHFSYTNNMAKFNQKFHRIWKEHFGDTHISHIKPIIGTKNTDNIQKMIINTKPSLDNLV</sequence>
<organism evidence="2 3">
    <name type="scientific">Didymodactylos carnosus</name>
    <dbReference type="NCBI Taxonomy" id="1234261"/>
    <lineage>
        <taxon>Eukaryota</taxon>
        <taxon>Metazoa</taxon>
        <taxon>Spiralia</taxon>
        <taxon>Gnathifera</taxon>
        <taxon>Rotifera</taxon>
        <taxon>Eurotatoria</taxon>
        <taxon>Bdelloidea</taxon>
        <taxon>Philodinida</taxon>
        <taxon>Philodinidae</taxon>
        <taxon>Didymodactylos</taxon>
    </lineage>
</organism>
<dbReference type="AlphaFoldDB" id="A0A8S2XAD8"/>
<dbReference type="InterPro" id="IPR035942">
    <property type="entry name" value="Lp2179-like_sf"/>
</dbReference>
<dbReference type="PANTHER" id="PTHR21301:SF10">
    <property type="entry name" value="REVERSE TRANSCRIPTASE DOMAIN-CONTAINING PROTEIN"/>
    <property type="match status" value="1"/>
</dbReference>
<dbReference type="EMBL" id="CAJOBC010103712">
    <property type="protein sequence ID" value="CAF4487524.1"/>
    <property type="molecule type" value="Genomic_DNA"/>
</dbReference>
<name>A0A8S2XAD8_9BILA</name>
<proteinExistence type="predicted"/>
<evidence type="ECO:0000313" key="2">
    <source>
        <dbReference type="EMBL" id="CAF4487524.1"/>
    </source>
</evidence>
<comment type="caution">
    <text evidence="2">The sequence shown here is derived from an EMBL/GenBank/DDBJ whole genome shotgun (WGS) entry which is preliminary data.</text>
</comment>